<comment type="subcellular location">
    <subcellularLocation>
        <location evidence="1">Cell membrane</location>
        <topology evidence="1">Multi-pass membrane protein</topology>
    </subcellularLocation>
</comment>
<dbReference type="GO" id="GO:0140359">
    <property type="term" value="F:ABC-type transporter activity"/>
    <property type="evidence" value="ECO:0007669"/>
    <property type="project" value="InterPro"/>
</dbReference>
<protein>
    <submittedName>
        <fullName evidence="8">ABC transporter</fullName>
    </submittedName>
</protein>
<keyword evidence="4 6" id="KW-1133">Transmembrane helix</keyword>
<dbReference type="Gene3D" id="3.40.1710.10">
    <property type="entry name" value="abc type-2 transporter like domain"/>
    <property type="match status" value="1"/>
</dbReference>
<evidence type="ECO:0000256" key="2">
    <source>
        <dbReference type="ARBA" id="ARBA00022475"/>
    </source>
</evidence>
<evidence type="ECO:0000259" key="7">
    <source>
        <dbReference type="Pfam" id="PF12698"/>
    </source>
</evidence>
<dbReference type="AlphaFoldDB" id="A0A2G8T8C1"/>
<evidence type="ECO:0000256" key="6">
    <source>
        <dbReference type="SAM" id="Phobius"/>
    </source>
</evidence>
<reference evidence="8 9" key="1">
    <citation type="submission" date="2017-10" db="EMBL/GenBank/DDBJ databases">
        <title>Massilia psychrophilum sp. nov., a novel purple-pigmented bacterium isolated from Tianshan glacier, Xinjiang Municipality, China.</title>
        <authorList>
            <person name="Wang H."/>
        </authorList>
    </citation>
    <scope>NUCLEOTIDE SEQUENCE [LARGE SCALE GENOMIC DNA]</scope>
    <source>
        <strain evidence="8 9">JCM 30074</strain>
    </source>
</reference>
<accession>A0A2G8T8C1</accession>
<feature type="domain" description="ABC-2 type transporter transmembrane" evidence="7">
    <location>
        <begin position="26"/>
        <end position="378"/>
    </location>
</feature>
<dbReference type="EMBL" id="PDOC01000030">
    <property type="protein sequence ID" value="PIL42291.1"/>
    <property type="molecule type" value="Genomic_DNA"/>
</dbReference>
<feature type="transmembrane region" description="Helical" evidence="6">
    <location>
        <begin position="270"/>
        <end position="292"/>
    </location>
</feature>
<dbReference type="InterPro" id="IPR013525">
    <property type="entry name" value="ABC2_TM"/>
</dbReference>
<dbReference type="OrthoDB" id="9803577at2"/>
<feature type="transmembrane region" description="Helical" evidence="6">
    <location>
        <begin position="240"/>
        <end position="264"/>
    </location>
</feature>
<dbReference type="PANTHER" id="PTHR30294">
    <property type="entry name" value="MEMBRANE COMPONENT OF ABC TRANSPORTER YHHJ-RELATED"/>
    <property type="match status" value="1"/>
</dbReference>
<feature type="transmembrane region" description="Helical" evidence="6">
    <location>
        <begin position="304"/>
        <end position="333"/>
    </location>
</feature>
<keyword evidence="2" id="KW-1003">Cell membrane</keyword>
<dbReference type="RefSeq" id="WP_099793381.1">
    <property type="nucleotide sequence ID" value="NZ_JBHLYV010000089.1"/>
</dbReference>
<keyword evidence="9" id="KW-1185">Reference proteome</keyword>
<dbReference type="Proteomes" id="UP000230390">
    <property type="component" value="Unassembled WGS sequence"/>
</dbReference>
<evidence type="ECO:0000313" key="8">
    <source>
        <dbReference type="EMBL" id="PIL42291.1"/>
    </source>
</evidence>
<evidence type="ECO:0000313" key="9">
    <source>
        <dbReference type="Proteomes" id="UP000230390"/>
    </source>
</evidence>
<evidence type="ECO:0000256" key="4">
    <source>
        <dbReference type="ARBA" id="ARBA00022989"/>
    </source>
</evidence>
<gene>
    <name evidence="8" type="ORF">CR105_25170</name>
</gene>
<dbReference type="InterPro" id="IPR051449">
    <property type="entry name" value="ABC-2_transporter_component"/>
</dbReference>
<feature type="transmembrane region" description="Helical" evidence="6">
    <location>
        <begin position="23"/>
        <end position="44"/>
    </location>
</feature>
<keyword evidence="5 6" id="KW-0472">Membrane</keyword>
<evidence type="ECO:0000256" key="5">
    <source>
        <dbReference type="ARBA" id="ARBA00023136"/>
    </source>
</evidence>
<name>A0A2G8T8C1_9BURK</name>
<evidence type="ECO:0000256" key="1">
    <source>
        <dbReference type="ARBA" id="ARBA00004651"/>
    </source>
</evidence>
<keyword evidence="3 6" id="KW-0812">Transmembrane</keyword>
<feature type="transmembrane region" description="Helical" evidence="6">
    <location>
        <begin position="353"/>
        <end position="378"/>
    </location>
</feature>
<feature type="transmembrane region" description="Helical" evidence="6">
    <location>
        <begin position="191"/>
        <end position="212"/>
    </location>
</feature>
<dbReference type="GO" id="GO:0005886">
    <property type="term" value="C:plasma membrane"/>
    <property type="evidence" value="ECO:0007669"/>
    <property type="project" value="UniProtKB-SubCell"/>
</dbReference>
<evidence type="ECO:0000256" key="3">
    <source>
        <dbReference type="ARBA" id="ARBA00022692"/>
    </source>
</evidence>
<dbReference type="Pfam" id="PF12698">
    <property type="entry name" value="ABC2_membrane_3"/>
    <property type="match status" value="1"/>
</dbReference>
<organism evidence="8 9">
    <name type="scientific">Massilia eurypsychrophila</name>
    <dbReference type="NCBI Taxonomy" id="1485217"/>
    <lineage>
        <taxon>Bacteria</taxon>
        <taxon>Pseudomonadati</taxon>
        <taxon>Pseudomonadota</taxon>
        <taxon>Betaproteobacteria</taxon>
        <taxon>Burkholderiales</taxon>
        <taxon>Oxalobacteraceae</taxon>
        <taxon>Telluria group</taxon>
        <taxon>Massilia</taxon>
    </lineage>
</organism>
<comment type="caution">
    <text evidence="8">The sequence shown here is derived from an EMBL/GenBank/DDBJ whole genome shotgun (WGS) entry which is preliminary data.</text>
</comment>
<proteinExistence type="predicted"/>
<dbReference type="PANTHER" id="PTHR30294:SF47">
    <property type="entry name" value="INNER MEMBRANE TRANSPORT PERMEASE YHHJ"/>
    <property type="match status" value="1"/>
</dbReference>
<sequence length="393" mass="42150">MTRAANAISSSLRREWRRLRADPWDLAMLTSIPLALYLLTWWIFAAGVARDLPLIVRDLDHSAMSRSLVRMLDASPGLRVVRAADSDAEALRLIRERKAFGMVSIPAGLQKTIQAGGSAKVQWAYNAQFAAHTGAMTRDVRAVVSTLSAGIEVQAHTRRGAATILARQQYEPVRTRTAALFNENGSYLPSLALPVIFSLMHIFVTLAAVTAIGRELRAATVTEWLAAADGKLGAALLGKLLIPFGAFIVHALLLVLLFGVILGWPILGSVLALMLGTACFVSAYLAMGAFIVAATASLRSALSICAFVTAPAFAFSGQGFPMLAMPLGARIWADALPLTHYLPLMNNTWMAGAPLRFGIAPVALLLLFTVGFGAAAYLRLASRARQPDTWGKL</sequence>